<gene>
    <name evidence="5" type="ORF">J0M35_19725</name>
</gene>
<evidence type="ECO:0000256" key="2">
    <source>
        <dbReference type="ARBA" id="ARBA00022803"/>
    </source>
</evidence>
<dbReference type="InterPro" id="IPR011990">
    <property type="entry name" value="TPR-like_helical_dom_sf"/>
</dbReference>
<dbReference type="Gene3D" id="1.25.40.10">
    <property type="entry name" value="Tetratricopeptide repeat domain"/>
    <property type="match status" value="4"/>
</dbReference>
<dbReference type="PANTHER" id="PTHR44858">
    <property type="entry name" value="TETRATRICOPEPTIDE REPEAT PROTEIN 6"/>
    <property type="match status" value="1"/>
</dbReference>
<name>A0A8J7TQ26_9BACT</name>
<dbReference type="InterPro" id="IPR019734">
    <property type="entry name" value="TPR_rpt"/>
</dbReference>
<accession>A0A8J7TQ26</accession>
<feature type="signal peptide" evidence="4">
    <location>
        <begin position="1"/>
        <end position="30"/>
    </location>
</feature>
<dbReference type="SUPFAM" id="SSF48452">
    <property type="entry name" value="TPR-like"/>
    <property type="match status" value="1"/>
</dbReference>
<dbReference type="EMBL" id="JAFLCK010000045">
    <property type="protein sequence ID" value="MBN8662608.1"/>
    <property type="molecule type" value="Genomic_DNA"/>
</dbReference>
<feature type="chain" id="PRO_5035199305" evidence="4">
    <location>
        <begin position="31"/>
        <end position="600"/>
    </location>
</feature>
<dbReference type="SUPFAM" id="SSF48439">
    <property type="entry name" value="Protein prenylyltransferase"/>
    <property type="match status" value="1"/>
</dbReference>
<dbReference type="PROSITE" id="PS50005">
    <property type="entry name" value="TPR"/>
    <property type="match status" value="4"/>
</dbReference>
<evidence type="ECO:0000256" key="4">
    <source>
        <dbReference type="SAM" id="SignalP"/>
    </source>
</evidence>
<dbReference type="PROSITE" id="PS50293">
    <property type="entry name" value="TPR_REGION"/>
    <property type="match status" value="1"/>
</dbReference>
<proteinExistence type="predicted"/>
<evidence type="ECO:0000313" key="5">
    <source>
        <dbReference type="EMBL" id="MBN8662608.1"/>
    </source>
</evidence>
<feature type="repeat" description="TPR" evidence="3">
    <location>
        <begin position="169"/>
        <end position="202"/>
    </location>
</feature>
<dbReference type="AlphaFoldDB" id="A0A8J7TQ26"/>
<dbReference type="Pfam" id="PF00515">
    <property type="entry name" value="TPR_1"/>
    <property type="match status" value="1"/>
</dbReference>
<dbReference type="PANTHER" id="PTHR44858:SF1">
    <property type="entry name" value="UDP-N-ACETYLGLUCOSAMINE--PEPTIDE N-ACETYLGLUCOSAMINYLTRANSFERASE SPINDLY-RELATED"/>
    <property type="match status" value="1"/>
</dbReference>
<reference evidence="5" key="1">
    <citation type="submission" date="2021-02" db="EMBL/GenBank/DDBJ databases">
        <title>Genome-Resolved Metagenomics of a Microbial Community Performing Photosynthetic Biological Nutrient Removal.</title>
        <authorList>
            <person name="Mcdaniel E.A."/>
        </authorList>
    </citation>
    <scope>NUCLEOTIDE SEQUENCE</scope>
    <source>
        <strain evidence="5">UWPOB_OBS1</strain>
    </source>
</reference>
<keyword evidence="2 3" id="KW-0802">TPR repeat</keyword>
<evidence type="ECO:0000313" key="6">
    <source>
        <dbReference type="Proteomes" id="UP000664277"/>
    </source>
</evidence>
<organism evidence="5 6">
    <name type="scientific">Candidatus Obscuribacter phosphatis</name>
    <dbReference type="NCBI Taxonomy" id="1906157"/>
    <lineage>
        <taxon>Bacteria</taxon>
        <taxon>Bacillati</taxon>
        <taxon>Candidatus Melainabacteria</taxon>
        <taxon>Candidatus Obscuribacterales</taxon>
        <taxon>Candidatus Obscuribacteraceae</taxon>
        <taxon>Candidatus Obscuribacter</taxon>
    </lineage>
</organism>
<dbReference type="SMART" id="SM00028">
    <property type="entry name" value="TPR"/>
    <property type="match status" value="9"/>
</dbReference>
<dbReference type="InterPro" id="IPR050498">
    <property type="entry name" value="Ycf3"/>
</dbReference>
<keyword evidence="1" id="KW-0677">Repeat</keyword>
<keyword evidence="4" id="KW-0732">Signal</keyword>
<dbReference type="Pfam" id="PF14559">
    <property type="entry name" value="TPR_19"/>
    <property type="match status" value="1"/>
</dbReference>
<evidence type="ECO:0000256" key="3">
    <source>
        <dbReference type="PROSITE-ProRule" id="PRU00339"/>
    </source>
</evidence>
<dbReference type="Pfam" id="PF13432">
    <property type="entry name" value="TPR_16"/>
    <property type="match status" value="1"/>
</dbReference>
<evidence type="ECO:0000256" key="1">
    <source>
        <dbReference type="ARBA" id="ARBA00022737"/>
    </source>
</evidence>
<feature type="repeat" description="TPR" evidence="3">
    <location>
        <begin position="203"/>
        <end position="236"/>
    </location>
</feature>
<feature type="repeat" description="TPR" evidence="3">
    <location>
        <begin position="272"/>
        <end position="305"/>
    </location>
</feature>
<comment type="caution">
    <text evidence="5">The sequence shown here is derived from an EMBL/GenBank/DDBJ whole genome shotgun (WGS) entry which is preliminary data.</text>
</comment>
<protein>
    <submittedName>
        <fullName evidence="5">Tetratricopeptide repeat protein</fullName>
    </submittedName>
</protein>
<sequence length="600" mass="67396">MKLQPKKHRYFLLLVVLAALLQTSPLPSDAAAPLQKYREFEQLFDANKLDQAKKQALERIKAYPDDHLGYRDLGRVYFEQKHFDQALNSFDQAQKVAPKNADMHLWKANCYVQEEEYTKARVEINKALSIDAKIPYAYALKSRIDLDERKFTACVSNATQALKLQPNNSDALGNRGSALAHLNRLDEALKDLSRAVQLAPDVAASYNNRGMLFCELNRYRDALADLNKAIKLDPSQIYSFENRCKTLNMLGQYQEALKDANHAIEMGNGRKANSFCHRAATYLHLKQYKEAIADCEKAMTIDPSIGGAWQIKAKCQLELNQPEKALPNINKSIALNPLDDCAHYVKGEILAKLNRDEEAMAALEKAMSLRNDTATLKLHASYAAKQGYYEQAMDDLAGVNKRSLIKSGTIGETKNIAALYSRLIAKSPKNGSLYYDRAVTFLVGNQPVDALKDLLTYLNLVGYSSKAAPQAVSLAVVTYRRLQIENKDALRQFAASPFNIKQDREIIDRYLKTLKPGTEKPELIAYLLGQKEDRLLVTRAKDNDQKTINACIVGLDLVYGKNRKKGLWVLGLVKENGSDKLDEYVLALAELERLAKSKAK</sequence>
<dbReference type="Proteomes" id="UP000664277">
    <property type="component" value="Unassembled WGS sequence"/>
</dbReference>
<feature type="repeat" description="TPR" evidence="3">
    <location>
        <begin position="67"/>
        <end position="100"/>
    </location>
</feature>
<dbReference type="Pfam" id="PF13424">
    <property type="entry name" value="TPR_12"/>
    <property type="match status" value="1"/>
</dbReference>